<dbReference type="InterPro" id="IPR037123">
    <property type="entry name" value="PRibGlycinamide_synth_C_sf"/>
</dbReference>
<sequence>MNILLIGSGGRENALAWKLAQSSRVEELYIAAGNPGTAKFGENLDFDESNQQALLEFALKEKIDITVVGPEAPLAAGIVDLFEKHGLKVFGPNQNAAQLESSKAFSKKLMQKYQIPTAAYCSFTEAEKALEYIEEKGAPIVVKASGLAAGKGVIVAQTKMEAKAAVETIMKDEKFGQAGEKVVIEEFLEGEEATILAFCDGKTIVPMIASQDHKPAYDGGEGPNTGGMGAYAPAPVVSDQIMKAFRVEIMKPTKKALQSEGLNFKGIIYFGLMINAGKVKVLEYNVRFGDPEAQVILPLLETDLVDIMEAVITGDLDQLEIKWKDQKALCVVMASGGYPVKYEKGKEIYGIEDAESAEDIIVFQAGTELKDGKLLTAGGRVLAVTALGDSFQEVIDKAYKGVEKIYFEDFHIRNDIGQKALVK</sequence>
<dbReference type="InterPro" id="IPR011761">
    <property type="entry name" value="ATP-grasp"/>
</dbReference>
<evidence type="ECO:0000256" key="8">
    <source>
        <dbReference type="ARBA" id="ARBA00022755"/>
    </source>
</evidence>
<dbReference type="EMBL" id="FNBJ01000009">
    <property type="protein sequence ID" value="SDF28810.1"/>
    <property type="molecule type" value="Genomic_DNA"/>
</dbReference>
<dbReference type="Gene3D" id="3.30.470.20">
    <property type="entry name" value="ATP-grasp fold, B domain"/>
    <property type="match status" value="1"/>
</dbReference>
<dbReference type="PROSITE" id="PS00184">
    <property type="entry name" value="GARS"/>
    <property type="match status" value="1"/>
</dbReference>
<dbReference type="EMBL" id="FOHG01000009">
    <property type="protein sequence ID" value="SES87108.1"/>
    <property type="molecule type" value="Genomic_DNA"/>
</dbReference>
<dbReference type="Proteomes" id="UP000198612">
    <property type="component" value="Unassembled WGS sequence"/>
</dbReference>
<dbReference type="GO" id="GO:0004637">
    <property type="term" value="F:phosphoribosylamine-glycine ligase activity"/>
    <property type="evidence" value="ECO:0007669"/>
    <property type="project" value="UniProtKB-UniRule"/>
</dbReference>
<reference evidence="20 21" key="1">
    <citation type="submission" date="2016-10" db="EMBL/GenBank/DDBJ databases">
        <authorList>
            <person name="Varghese N."/>
            <person name="Submissions S."/>
        </authorList>
    </citation>
    <scope>NUCLEOTIDE SEQUENCE [LARGE SCALE GENOMIC DNA]</scope>
    <source>
        <strain evidence="17 22">WG10</strain>
        <strain evidence="18 21">WG2</strain>
        <strain evidence="19 20">WG5</strain>
    </source>
</reference>
<dbReference type="GO" id="GO:0006189">
    <property type="term" value="P:'de novo' IMP biosynthetic process"/>
    <property type="evidence" value="ECO:0007669"/>
    <property type="project" value="UniProtKB-UniRule"/>
</dbReference>
<evidence type="ECO:0000256" key="10">
    <source>
        <dbReference type="ARBA" id="ARBA00023211"/>
    </source>
</evidence>
<evidence type="ECO:0000313" key="17">
    <source>
        <dbReference type="EMBL" id="SDC21983.1"/>
    </source>
</evidence>
<dbReference type="PROSITE" id="PS50975">
    <property type="entry name" value="ATP_GRASP"/>
    <property type="match status" value="1"/>
</dbReference>
<dbReference type="RefSeq" id="WP_073157232.1">
    <property type="nucleotide sequence ID" value="NZ_FMYT01000003.1"/>
</dbReference>
<dbReference type="Gene3D" id="3.30.1490.20">
    <property type="entry name" value="ATP-grasp fold, A domain"/>
    <property type="match status" value="1"/>
</dbReference>
<comment type="similarity">
    <text evidence="11 14">Belongs to the GARS family.</text>
</comment>
<evidence type="ECO:0000313" key="22">
    <source>
        <dbReference type="Proteomes" id="UP000324896"/>
    </source>
</evidence>
<dbReference type="InterPro" id="IPR011054">
    <property type="entry name" value="Rudment_hybrid_motif"/>
</dbReference>
<proteinExistence type="inferred from homology"/>
<keyword evidence="8 14" id="KW-0658">Purine biosynthesis</keyword>
<dbReference type="FunFam" id="3.30.470.20:FF:000018">
    <property type="entry name" value="Trifunctional purine biosynthetic protein adenosine-3"/>
    <property type="match status" value="1"/>
</dbReference>
<dbReference type="SMART" id="SM01209">
    <property type="entry name" value="GARS_A"/>
    <property type="match status" value="1"/>
</dbReference>
<keyword evidence="9 15" id="KW-0067">ATP-binding</keyword>
<evidence type="ECO:0000256" key="5">
    <source>
        <dbReference type="ARBA" id="ARBA00022598"/>
    </source>
</evidence>
<dbReference type="AlphaFoldDB" id="A0A1G6JTE4"/>
<dbReference type="InterPro" id="IPR016185">
    <property type="entry name" value="PreATP-grasp_dom_sf"/>
</dbReference>
<dbReference type="GO" id="GO:0046872">
    <property type="term" value="F:metal ion binding"/>
    <property type="evidence" value="ECO:0007669"/>
    <property type="project" value="UniProtKB-KW"/>
</dbReference>
<dbReference type="EC" id="6.3.4.13" evidence="4 14"/>
<dbReference type="InterPro" id="IPR000115">
    <property type="entry name" value="PRibGlycinamide_synth"/>
</dbReference>
<evidence type="ECO:0000256" key="1">
    <source>
        <dbReference type="ARBA" id="ARBA00001936"/>
    </source>
</evidence>
<dbReference type="PANTHER" id="PTHR43472">
    <property type="entry name" value="PHOSPHORIBOSYLAMINE--GLYCINE LIGASE"/>
    <property type="match status" value="1"/>
</dbReference>
<dbReference type="InterPro" id="IPR020559">
    <property type="entry name" value="PRibGlycinamide_synth_CS"/>
</dbReference>
<dbReference type="GO" id="GO:0005524">
    <property type="term" value="F:ATP binding"/>
    <property type="evidence" value="ECO:0007669"/>
    <property type="project" value="UniProtKB-UniRule"/>
</dbReference>
<evidence type="ECO:0000256" key="14">
    <source>
        <dbReference type="HAMAP-Rule" id="MF_00138"/>
    </source>
</evidence>
<protein>
    <recommendedName>
        <fullName evidence="4 14">Phosphoribosylamine--glycine ligase</fullName>
        <ecNumber evidence="4 14">6.3.4.13</ecNumber>
    </recommendedName>
    <alternativeName>
        <fullName evidence="14">GARS</fullName>
    </alternativeName>
    <alternativeName>
        <fullName evidence="12 14">Glycinamide ribonucleotide synthetase</fullName>
    </alternativeName>
    <alternativeName>
        <fullName evidence="13 14">Phosphoribosylglycinamide synthetase</fullName>
    </alternativeName>
</protein>
<keyword evidence="7 15" id="KW-0547">Nucleotide-binding</keyword>
<dbReference type="Proteomes" id="UP000199519">
    <property type="component" value="Unassembled WGS sequence"/>
</dbReference>
<dbReference type="OrthoDB" id="9807240at2"/>
<dbReference type="UniPathway" id="UPA00074">
    <property type="reaction ID" value="UER00125"/>
</dbReference>
<dbReference type="FunFam" id="3.30.1490.20:FF:000006">
    <property type="entry name" value="phosphoribosylamine--glycine ligase, chloroplastic-like"/>
    <property type="match status" value="1"/>
</dbReference>
<dbReference type="SUPFAM" id="SSF56059">
    <property type="entry name" value="Glutathione synthetase ATP-binding domain-like"/>
    <property type="match status" value="1"/>
</dbReference>
<evidence type="ECO:0000259" key="16">
    <source>
        <dbReference type="PROSITE" id="PS50975"/>
    </source>
</evidence>
<dbReference type="EMBL" id="FMYT01000003">
    <property type="protein sequence ID" value="SDC21983.1"/>
    <property type="molecule type" value="Genomic_DNA"/>
</dbReference>
<comment type="catalytic activity">
    <reaction evidence="14">
        <text>5-phospho-beta-D-ribosylamine + glycine + ATP = N(1)-(5-phospho-beta-D-ribosyl)glycinamide + ADP + phosphate + H(+)</text>
        <dbReference type="Rhea" id="RHEA:17453"/>
        <dbReference type="ChEBI" id="CHEBI:15378"/>
        <dbReference type="ChEBI" id="CHEBI:30616"/>
        <dbReference type="ChEBI" id="CHEBI:43474"/>
        <dbReference type="ChEBI" id="CHEBI:57305"/>
        <dbReference type="ChEBI" id="CHEBI:58681"/>
        <dbReference type="ChEBI" id="CHEBI:143788"/>
        <dbReference type="ChEBI" id="CHEBI:456216"/>
        <dbReference type="EC" id="6.3.4.13"/>
    </reaction>
</comment>
<evidence type="ECO:0000313" key="21">
    <source>
        <dbReference type="Proteomes" id="UP000199519"/>
    </source>
</evidence>
<dbReference type="InterPro" id="IPR020562">
    <property type="entry name" value="PRibGlycinamide_synth_N"/>
</dbReference>
<evidence type="ECO:0000256" key="11">
    <source>
        <dbReference type="ARBA" id="ARBA00038345"/>
    </source>
</evidence>
<dbReference type="SUPFAM" id="SSF52440">
    <property type="entry name" value="PreATP-grasp domain"/>
    <property type="match status" value="1"/>
</dbReference>
<comment type="cofactor">
    <cofactor evidence="1">
        <name>Mn(2+)</name>
        <dbReference type="ChEBI" id="CHEBI:29035"/>
    </cofactor>
</comment>
<evidence type="ECO:0000313" key="20">
    <source>
        <dbReference type="Proteomes" id="UP000198612"/>
    </source>
</evidence>
<evidence type="ECO:0000256" key="12">
    <source>
        <dbReference type="ARBA" id="ARBA00042242"/>
    </source>
</evidence>
<evidence type="ECO:0000256" key="6">
    <source>
        <dbReference type="ARBA" id="ARBA00022723"/>
    </source>
</evidence>
<dbReference type="PANTHER" id="PTHR43472:SF1">
    <property type="entry name" value="PHOSPHORIBOSYLAMINE--GLYCINE LIGASE, CHLOROPLASTIC"/>
    <property type="match status" value="1"/>
</dbReference>
<evidence type="ECO:0000256" key="2">
    <source>
        <dbReference type="ARBA" id="ARBA00001946"/>
    </source>
</evidence>
<keyword evidence="6" id="KW-0479">Metal-binding</keyword>
<dbReference type="Pfam" id="PF02843">
    <property type="entry name" value="GARS_C"/>
    <property type="match status" value="1"/>
</dbReference>
<evidence type="ECO:0000256" key="7">
    <source>
        <dbReference type="ARBA" id="ARBA00022741"/>
    </source>
</evidence>
<dbReference type="STRING" id="54121.SAMN04515653_10358"/>
<dbReference type="FunFam" id="3.40.50.20:FF:000006">
    <property type="entry name" value="Phosphoribosylamine--glycine ligase, chloroplastic"/>
    <property type="match status" value="1"/>
</dbReference>
<dbReference type="NCBIfam" id="TIGR00877">
    <property type="entry name" value="purD"/>
    <property type="match status" value="1"/>
</dbReference>
<evidence type="ECO:0000256" key="9">
    <source>
        <dbReference type="ARBA" id="ARBA00022840"/>
    </source>
</evidence>
<evidence type="ECO:0000256" key="13">
    <source>
        <dbReference type="ARBA" id="ARBA00042864"/>
    </source>
</evidence>
<evidence type="ECO:0000256" key="3">
    <source>
        <dbReference type="ARBA" id="ARBA00005174"/>
    </source>
</evidence>
<dbReference type="SMART" id="SM01210">
    <property type="entry name" value="GARS_C"/>
    <property type="match status" value="1"/>
</dbReference>
<comment type="pathway">
    <text evidence="3 14">Purine metabolism; IMP biosynthesis via de novo pathway; N(1)-(5-phospho-D-ribosyl)glycinamide from 5-phospho-alpha-D-ribose 1-diphosphate: step 2/2.</text>
</comment>
<dbReference type="FunFam" id="3.90.600.10:FF:000001">
    <property type="entry name" value="Trifunctional purine biosynthetic protein adenosine-3"/>
    <property type="match status" value="1"/>
</dbReference>
<keyword evidence="21" id="KW-1185">Reference proteome</keyword>
<dbReference type="InterPro" id="IPR013815">
    <property type="entry name" value="ATP_grasp_subdomain_1"/>
</dbReference>
<dbReference type="Pfam" id="PF01071">
    <property type="entry name" value="GARS_A"/>
    <property type="match status" value="1"/>
</dbReference>
<dbReference type="InterPro" id="IPR020561">
    <property type="entry name" value="PRibGlycinamid_synth_ATP-grasp"/>
</dbReference>
<dbReference type="GO" id="GO:0009113">
    <property type="term" value="P:purine nucleobase biosynthetic process"/>
    <property type="evidence" value="ECO:0007669"/>
    <property type="project" value="InterPro"/>
</dbReference>
<dbReference type="InterPro" id="IPR020560">
    <property type="entry name" value="PRibGlycinamide_synth_C-dom"/>
</dbReference>
<accession>A0A1G6JTE4</accession>
<evidence type="ECO:0000256" key="15">
    <source>
        <dbReference type="PROSITE-ProRule" id="PRU00409"/>
    </source>
</evidence>
<gene>
    <name evidence="14" type="primary">purD</name>
    <name evidence="17" type="ORF">SAMN04488597_103121</name>
    <name evidence="18" type="ORF">SAMN04488598_10932</name>
    <name evidence="19" type="ORF">SAMN04515652_10931</name>
</gene>
<evidence type="ECO:0000256" key="4">
    <source>
        <dbReference type="ARBA" id="ARBA00013255"/>
    </source>
</evidence>
<keyword evidence="5 14" id="KW-0436">Ligase</keyword>
<keyword evidence="10" id="KW-0464">Manganese</keyword>
<dbReference type="Proteomes" id="UP000324896">
    <property type="component" value="Unassembled WGS sequence"/>
</dbReference>
<feature type="domain" description="ATP-grasp" evidence="16">
    <location>
        <begin position="107"/>
        <end position="313"/>
    </location>
</feature>
<dbReference type="Gene3D" id="3.90.600.10">
    <property type="entry name" value="Phosphoribosylglycinamide synthetase, C-terminal domain"/>
    <property type="match status" value="1"/>
</dbReference>
<evidence type="ECO:0000313" key="19">
    <source>
        <dbReference type="EMBL" id="SES87108.1"/>
    </source>
</evidence>
<evidence type="ECO:0000313" key="18">
    <source>
        <dbReference type="EMBL" id="SDF28810.1"/>
    </source>
</evidence>
<dbReference type="SUPFAM" id="SSF51246">
    <property type="entry name" value="Rudiment single hybrid motif"/>
    <property type="match status" value="1"/>
</dbReference>
<organism evidence="17 22">
    <name type="scientific">Halanaerobium congolense</name>
    <dbReference type="NCBI Taxonomy" id="54121"/>
    <lineage>
        <taxon>Bacteria</taxon>
        <taxon>Bacillati</taxon>
        <taxon>Bacillota</taxon>
        <taxon>Clostridia</taxon>
        <taxon>Halanaerobiales</taxon>
        <taxon>Halanaerobiaceae</taxon>
        <taxon>Halanaerobium</taxon>
    </lineage>
</organism>
<name>A0A1G6JTE4_9FIRM</name>
<comment type="cofactor">
    <cofactor evidence="2">
        <name>Mg(2+)</name>
        <dbReference type="ChEBI" id="CHEBI:18420"/>
    </cofactor>
</comment>
<dbReference type="Pfam" id="PF02844">
    <property type="entry name" value="GARS_N"/>
    <property type="match status" value="1"/>
</dbReference>
<dbReference type="Gene3D" id="3.40.50.20">
    <property type="match status" value="1"/>
</dbReference>
<dbReference type="HAMAP" id="MF_00138">
    <property type="entry name" value="GARS"/>
    <property type="match status" value="1"/>
</dbReference>